<dbReference type="Proteomes" id="UP000214603">
    <property type="component" value="Unassembled WGS sequence"/>
</dbReference>
<dbReference type="CDD" id="cd07729">
    <property type="entry name" value="AHL_lactonase_MBL-fold"/>
    <property type="match status" value="1"/>
</dbReference>
<protein>
    <recommendedName>
        <fullName evidence="6">Metallo-beta-lactamase domain-containing protein</fullName>
    </recommendedName>
</protein>
<dbReference type="Gene3D" id="3.60.15.10">
    <property type="entry name" value="Ribonuclease Z/Hydroxyacylglutathione hydrolase-like"/>
    <property type="match status" value="1"/>
</dbReference>
<dbReference type="SMART" id="SM00849">
    <property type="entry name" value="Lactamase_B"/>
    <property type="match status" value="1"/>
</dbReference>
<dbReference type="InterPro" id="IPR051013">
    <property type="entry name" value="MBL_superfamily_lactonases"/>
</dbReference>
<evidence type="ECO:0000256" key="1">
    <source>
        <dbReference type="ARBA" id="ARBA00001947"/>
    </source>
</evidence>
<dbReference type="Pfam" id="PF00753">
    <property type="entry name" value="Lactamase_B"/>
    <property type="match status" value="1"/>
</dbReference>
<evidence type="ECO:0000313" key="7">
    <source>
        <dbReference type="EMBL" id="OWT53731.1"/>
    </source>
</evidence>
<evidence type="ECO:0000259" key="6">
    <source>
        <dbReference type="SMART" id="SM00849"/>
    </source>
</evidence>
<dbReference type="GO" id="GO:0046872">
    <property type="term" value="F:metal ion binding"/>
    <property type="evidence" value="ECO:0007669"/>
    <property type="project" value="UniProtKB-KW"/>
</dbReference>
<dbReference type="PANTHER" id="PTHR42978">
    <property type="entry name" value="QUORUM-QUENCHING LACTONASE YTNP-RELATED-RELATED"/>
    <property type="match status" value="1"/>
</dbReference>
<organism evidence="7 8">
    <name type="scientific">Candidimonas nitroreducens</name>
    <dbReference type="NCBI Taxonomy" id="683354"/>
    <lineage>
        <taxon>Bacteria</taxon>
        <taxon>Pseudomonadati</taxon>
        <taxon>Pseudomonadota</taxon>
        <taxon>Betaproteobacteria</taxon>
        <taxon>Burkholderiales</taxon>
        <taxon>Alcaligenaceae</taxon>
        <taxon>Candidimonas</taxon>
    </lineage>
</organism>
<dbReference type="OrthoDB" id="5443440at2"/>
<evidence type="ECO:0000313" key="8">
    <source>
        <dbReference type="Proteomes" id="UP000214603"/>
    </source>
</evidence>
<dbReference type="GO" id="GO:0016787">
    <property type="term" value="F:hydrolase activity"/>
    <property type="evidence" value="ECO:0007669"/>
    <property type="project" value="UniProtKB-KW"/>
</dbReference>
<keyword evidence="4" id="KW-0378">Hydrolase</keyword>
<dbReference type="AlphaFoldDB" id="A0A225M2G4"/>
<dbReference type="RefSeq" id="WP_088605911.1">
    <property type="nucleotide sequence ID" value="NZ_NJIH01000019.1"/>
</dbReference>
<keyword evidence="3" id="KW-0479">Metal-binding</keyword>
<evidence type="ECO:0000256" key="4">
    <source>
        <dbReference type="ARBA" id="ARBA00022801"/>
    </source>
</evidence>
<comment type="caution">
    <text evidence="7">The sequence shown here is derived from an EMBL/GenBank/DDBJ whole genome shotgun (WGS) entry which is preliminary data.</text>
</comment>
<keyword evidence="8" id="KW-1185">Reference proteome</keyword>
<proteinExistence type="inferred from homology"/>
<evidence type="ECO:0000256" key="5">
    <source>
        <dbReference type="ARBA" id="ARBA00022833"/>
    </source>
</evidence>
<gene>
    <name evidence="7" type="ORF">CEY11_23710</name>
</gene>
<evidence type="ECO:0000256" key="2">
    <source>
        <dbReference type="ARBA" id="ARBA00007749"/>
    </source>
</evidence>
<accession>A0A225M2G4</accession>
<comment type="cofactor">
    <cofactor evidence="1">
        <name>Zn(2+)</name>
        <dbReference type="ChEBI" id="CHEBI:29105"/>
    </cofactor>
</comment>
<comment type="similarity">
    <text evidence="2">Belongs to the metallo-beta-lactamase superfamily.</text>
</comment>
<dbReference type="SUPFAM" id="SSF56281">
    <property type="entry name" value="Metallo-hydrolase/oxidoreductase"/>
    <property type="match status" value="1"/>
</dbReference>
<feature type="domain" description="Metallo-beta-lactamase" evidence="6">
    <location>
        <begin position="34"/>
        <end position="234"/>
    </location>
</feature>
<dbReference type="InterPro" id="IPR001279">
    <property type="entry name" value="Metallo-B-lactamas"/>
</dbReference>
<reference evidence="8" key="1">
    <citation type="submission" date="2017-06" db="EMBL/GenBank/DDBJ databases">
        <title>Herbaspirillum phytohormonus sp. nov., isolated from the root nodule of Robinia pseudoacacia in lead-zinc mine.</title>
        <authorList>
            <person name="Fan M."/>
            <person name="Lin Y."/>
        </authorList>
    </citation>
    <scope>NUCLEOTIDE SEQUENCE [LARGE SCALE GENOMIC DNA]</scope>
    <source>
        <strain evidence="8">SC-089</strain>
    </source>
</reference>
<sequence>MATIHAIPLAKILGRAEKTKFTYLKGFGQNVEFGYYAWLVQDGGNNILVDAGATAAQAVESWGRPPETVQHVQTLDEGLAAHGLTVADIGIVILTHLHMDHIAYIHDLAMSRKIVQRVEWEFGSRPQPIDRYYDHAFIDGLNFEQIEGDQQITENVGVLFTPGHTPGGQSVWVRTSRGVGIITGFCCIQENFGSCPCGSPTHDLTIPGIHQNSMDAYNSMVKVWNAADFIVANHDAKYITESEIG</sequence>
<name>A0A225M2G4_9BURK</name>
<keyword evidence="5" id="KW-0862">Zinc</keyword>
<dbReference type="PANTHER" id="PTHR42978:SF7">
    <property type="entry name" value="METALLO-HYDROLASE RV2300C-RELATED"/>
    <property type="match status" value="1"/>
</dbReference>
<evidence type="ECO:0000256" key="3">
    <source>
        <dbReference type="ARBA" id="ARBA00022723"/>
    </source>
</evidence>
<dbReference type="EMBL" id="NJIH01000019">
    <property type="protein sequence ID" value="OWT53731.1"/>
    <property type="molecule type" value="Genomic_DNA"/>
</dbReference>
<dbReference type="InterPro" id="IPR036866">
    <property type="entry name" value="RibonucZ/Hydroxyglut_hydro"/>
</dbReference>